<evidence type="ECO:0000313" key="1">
    <source>
        <dbReference type="EMBL" id="KTD75101.1"/>
    </source>
</evidence>
<accession>A0A0W1A182</accession>
<dbReference type="AlphaFoldDB" id="A0A0W1A182"/>
<comment type="caution">
    <text evidence="1">The sequence shown here is derived from an EMBL/GenBank/DDBJ whole genome shotgun (WGS) entry which is preliminary data.</text>
</comment>
<organism evidence="1 2">
    <name type="scientific">Legionella waltersii</name>
    <dbReference type="NCBI Taxonomy" id="66969"/>
    <lineage>
        <taxon>Bacteria</taxon>
        <taxon>Pseudomonadati</taxon>
        <taxon>Pseudomonadota</taxon>
        <taxon>Gammaproteobacteria</taxon>
        <taxon>Legionellales</taxon>
        <taxon>Legionellaceae</taxon>
        <taxon>Legionella</taxon>
    </lineage>
</organism>
<keyword evidence="1" id="KW-0645">Protease</keyword>
<dbReference type="GO" id="GO:0006508">
    <property type="term" value="P:proteolysis"/>
    <property type="evidence" value="ECO:0007669"/>
    <property type="project" value="UniProtKB-KW"/>
</dbReference>
<keyword evidence="1" id="KW-0378">Hydrolase</keyword>
<dbReference type="Proteomes" id="UP000054729">
    <property type="component" value="Unassembled WGS sequence"/>
</dbReference>
<reference evidence="1 2" key="1">
    <citation type="submission" date="2015-11" db="EMBL/GenBank/DDBJ databases">
        <title>Genomic analysis of 38 Legionella species identifies large and diverse effector repertoires.</title>
        <authorList>
            <person name="Burstein D."/>
            <person name="Amaro F."/>
            <person name="Zusman T."/>
            <person name="Lifshitz Z."/>
            <person name="Cohen O."/>
            <person name="Gilbert J.A."/>
            <person name="Pupko T."/>
            <person name="Shuman H.A."/>
            <person name="Segal G."/>
        </authorList>
    </citation>
    <scope>NUCLEOTIDE SEQUENCE [LARGE SCALE GENOMIC DNA]</scope>
    <source>
        <strain evidence="1 2">ATCC 51914</strain>
    </source>
</reference>
<dbReference type="GO" id="GO:0008233">
    <property type="term" value="F:peptidase activity"/>
    <property type="evidence" value="ECO:0007669"/>
    <property type="project" value="UniProtKB-KW"/>
</dbReference>
<name>A0A0W1A182_9GAMM</name>
<dbReference type="RefSeq" id="WP_058481731.1">
    <property type="nucleotide sequence ID" value="NZ_CAAAIQ010000005.1"/>
</dbReference>
<gene>
    <name evidence="1" type="ORF">Lwal_3142</name>
</gene>
<dbReference type="EMBL" id="LNZB01000060">
    <property type="protein sequence ID" value="KTD75101.1"/>
    <property type="molecule type" value="Genomic_DNA"/>
</dbReference>
<protein>
    <submittedName>
        <fullName evidence="1">Protease of the Abi (CAAX) family protein</fullName>
    </submittedName>
</protein>
<sequence>MPLFFDKKNKILHKFKSEPLILPAAIVQHCVKVDENTMIQPKLRRAHAGNELKTFFSTDTNSLSYGLFDITDKTNTDLIEVTSTISYQ</sequence>
<proteinExistence type="predicted"/>
<dbReference type="PATRIC" id="fig|66969.6.peg.3431"/>
<evidence type="ECO:0000313" key="2">
    <source>
        <dbReference type="Proteomes" id="UP000054729"/>
    </source>
</evidence>
<keyword evidence="2" id="KW-1185">Reference proteome</keyword>